<protein>
    <submittedName>
        <fullName evidence="1">Uncharacterized protein</fullName>
    </submittedName>
</protein>
<organism evidence="1 2">
    <name type="scientific">Necator americanus</name>
    <name type="common">Human hookworm</name>
    <dbReference type="NCBI Taxonomy" id="51031"/>
    <lineage>
        <taxon>Eukaryota</taxon>
        <taxon>Metazoa</taxon>
        <taxon>Ecdysozoa</taxon>
        <taxon>Nematoda</taxon>
        <taxon>Chromadorea</taxon>
        <taxon>Rhabditida</taxon>
        <taxon>Rhabditina</taxon>
        <taxon>Rhabditomorpha</taxon>
        <taxon>Strongyloidea</taxon>
        <taxon>Ancylostomatidae</taxon>
        <taxon>Bunostominae</taxon>
        <taxon>Necator</taxon>
    </lineage>
</organism>
<reference evidence="1 2" key="1">
    <citation type="submission" date="2023-08" db="EMBL/GenBank/DDBJ databases">
        <title>A Necator americanus chromosomal reference genome.</title>
        <authorList>
            <person name="Ilik V."/>
            <person name="Petrzelkova K.J."/>
            <person name="Pardy F."/>
            <person name="Fuh T."/>
            <person name="Niatou-Singa F.S."/>
            <person name="Gouil Q."/>
            <person name="Baker L."/>
            <person name="Ritchie M.E."/>
            <person name="Jex A.R."/>
            <person name="Gazzola D."/>
            <person name="Li H."/>
            <person name="Toshio Fujiwara R."/>
            <person name="Zhan B."/>
            <person name="Aroian R.V."/>
            <person name="Pafco B."/>
            <person name="Schwarz E.M."/>
        </authorList>
    </citation>
    <scope>NUCLEOTIDE SEQUENCE [LARGE SCALE GENOMIC DNA]</scope>
    <source>
        <strain evidence="1 2">Aroian</strain>
        <tissue evidence="1">Whole animal</tissue>
    </source>
</reference>
<accession>A0ABR1D4U1</accession>
<comment type="caution">
    <text evidence="1">The sequence shown here is derived from an EMBL/GenBank/DDBJ whole genome shotgun (WGS) entry which is preliminary data.</text>
</comment>
<evidence type="ECO:0000313" key="1">
    <source>
        <dbReference type="EMBL" id="KAK6745550.1"/>
    </source>
</evidence>
<evidence type="ECO:0000313" key="2">
    <source>
        <dbReference type="Proteomes" id="UP001303046"/>
    </source>
</evidence>
<dbReference type="EMBL" id="JAVFWL010000003">
    <property type="protein sequence ID" value="KAK6745550.1"/>
    <property type="molecule type" value="Genomic_DNA"/>
</dbReference>
<dbReference type="Proteomes" id="UP001303046">
    <property type="component" value="Unassembled WGS sequence"/>
</dbReference>
<gene>
    <name evidence="1" type="primary">Necator_chrIII.g12726</name>
    <name evidence="1" type="ORF">RB195_011959</name>
</gene>
<proteinExistence type="predicted"/>
<keyword evidence="2" id="KW-1185">Reference proteome</keyword>
<name>A0ABR1D4U1_NECAM</name>
<sequence>MDSKSIKRDEHMDVGGWLGGCVRAWMGGGGGQRLAVAGSLESAETAHVVSSLRGCVQFDSAAAAAAAAACVGGGGGGNGDGGGGGGRAAGRGLIGQAYIKHER</sequence>